<proteinExistence type="predicted"/>
<dbReference type="EMBL" id="MAKX01000002">
    <property type="protein sequence ID" value="OCK42996.1"/>
    <property type="molecule type" value="Genomic_DNA"/>
</dbReference>
<dbReference type="AlphaFoldDB" id="A0A1B9XZR8"/>
<dbReference type="Proteomes" id="UP000093186">
    <property type="component" value="Unassembled WGS sequence"/>
</dbReference>
<comment type="caution">
    <text evidence="1">The sequence shown here is derived from an EMBL/GenBank/DDBJ whole genome shotgun (WGS) entry which is preliminary data.</text>
</comment>
<protein>
    <recommendedName>
        <fullName evidence="3">Glutaminyl-tRNA synthetase</fullName>
    </recommendedName>
</protein>
<organism evidence="1 2">
    <name type="scientific">Tenacibaculum soleae</name>
    <dbReference type="NCBI Taxonomy" id="447689"/>
    <lineage>
        <taxon>Bacteria</taxon>
        <taxon>Pseudomonadati</taxon>
        <taxon>Bacteroidota</taxon>
        <taxon>Flavobacteriia</taxon>
        <taxon>Flavobacteriales</taxon>
        <taxon>Flavobacteriaceae</taxon>
        <taxon>Tenacibaculum</taxon>
    </lineage>
</organism>
<reference evidence="1 2" key="1">
    <citation type="submission" date="2016-06" db="EMBL/GenBank/DDBJ databases">
        <title>Draft Genome Sequence of Tenacibaculum soleae UCD-KL19.</title>
        <authorList>
            <person name="Eisen J.A."/>
            <person name="Coil D.A."/>
            <person name="Lujan K.M."/>
        </authorList>
    </citation>
    <scope>NUCLEOTIDE SEQUENCE [LARGE SCALE GENOMIC DNA]</scope>
    <source>
        <strain evidence="1 2">UCD-KL19</strain>
    </source>
</reference>
<evidence type="ECO:0000313" key="2">
    <source>
        <dbReference type="Proteomes" id="UP000093186"/>
    </source>
</evidence>
<accession>A0A1B9XZR8</accession>
<gene>
    <name evidence="1" type="ORF">BA195_08875</name>
</gene>
<evidence type="ECO:0008006" key="3">
    <source>
        <dbReference type="Google" id="ProtNLM"/>
    </source>
</evidence>
<keyword evidence="2" id="KW-1185">Reference proteome</keyword>
<dbReference type="STRING" id="447689.BA195_08875"/>
<sequence length="67" mass="7936">MKKHYKNSQEITTELKKLRLKRDISVEEIKLIKEQLKEDLSIVNWVKTLATNLGKLGVYNFAKKMMK</sequence>
<name>A0A1B9XZR8_9FLAO</name>
<evidence type="ECO:0000313" key="1">
    <source>
        <dbReference type="EMBL" id="OCK42996.1"/>
    </source>
</evidence>